<dbReference type="InterPro" id="IPR044287">
    <property type="entry name" value="SGS3"/>
</dbReference>
<dbReference type="Gene3D" id="3.30.70.2890">
    <property type="entry name" value="XS domain"/>
    <property type="match status" value="1"/>
</dbReference>
<comment type="caution">
    <text evidence="3">The sequence shown here is derived from an EMBL/GenBank/DDBJ whole genome shotgun (WGS) entry which is preliminary data.</text>
</comment>
<evidence type="ECO:0000313" key="4">
    <source>
        <dbReference type="Proteomes" id="UP001157418"/>
    </source>
</evidence>
<name>A0AAU9PGD7_9ASTR</name>
<feature type="region of interest" description="Disordered" evidence="1">
    <location>
        <begin position="76"/>
        <end position="98"/>
    </location>
</feature>
<organism evidence="3 4">
    <name type="scientific">Lactuca virosa</name>
    <dbReference type="NCBI Taxonomy" id="75947"/>
    <lineage>
        <taxon>Eukaryota</taxon>
        <taxon>Viridiplantae</taxon>
        <taxon>Streptophyta</taxon>
        <taxon>Embryophyta</taxon>
        <taxon>Tracheophyta</taxon>
        <taxon>Spermatophyta</taxon>
        <taxon>Magnoliopsida</taxon>
        <taxon>eudicotyledons</taxon>
        <taxon>Gunneridae</taxon>
        <taxon>Pentapetalae</taxon>
        <taxon>asterids</taxon>
        <taxon>campanulids</taxon>
        <taxon>Asterales</taxon>
        <taxon>Asteraceae</taxon>
        <taxon>Cichorioideae</taxon>
        <taxon>Cichorieae</taxon>
        <taxon>Lactucinae</taxon>
        <taxon>Lactuca</taxon>
    </lineage>
</organism>
<dbReference type="GO" id="GO:0051607">
    <property type="term" value="P:defense response to virus"/>
    <property type="evidence" value="ECO:0007669"/>
    <property type="project" value="InterPro"/>
</dbReference>
<dbReference type="Pfam" id="PF03468">
    <property type="entry name" value="XS"/>
    <property type="match status" value="1"/>
</dbReference>
<dbReference type="GO" id="GO:0031047">
    <property type="term" value="P:regulatory ncRNA-mediated gene silencing"/>
    <property type="evidence" value="ECO:0007669"/>
    <property type="project" value="InterPro"/>
</dbReference>
<reference evidence="3 4" key="1">
    <citation type="submission" date="2022-01" db="EMBL/GenBank/DDBJ databases">
        <authorList>
            <person name="Xiong W."/>
            <person name="Schranz E."/>
        </authorList>
    </citation>
    <scope>NUCLEOTIDE SEQUENCE [LARGE SCALE GENOMIC DNA]</scope>
</reference>
<dbReference type="PANTHER" id="PTHR46602">
    <property type="entry name" value="PROTEIN SUPPRESSOR OF GENE SILENCING 3"/>
    <property type="match status" value="1"/>
</dbReference>
<dbReference type="Proteomes" id="UP001157418">
    <property type="component" value="Unassembled WGS sequence"/>
</dbReference>
<protein>
    <recommendedName>
        <fullName evidence="2">XS domain-containing protein</fullName>
    </recommendedName>
</protein>
<evidence type="ECO:0000259" key="2">
    <source>
        <dbReference type="Pfam" id="PF03468"/>
    </source>
</evidence>
<evidence type="ECO:0000313" key="3">
    <source>
        <dbReference type="EMBL" id="CAH1449074.1"/>
    </source>
</evidence>
<feature type="region of interest" description="Disordered" evidence="1">
    <location>
        <begin position="135"/>
        <end position="158"/>
    </location>
</feature>
<proteinExistence type="predicted"/>
<dbReference type="AlphaFoldDB" id="A0AAU9PGD7"/>
<feature type="compositionally biased region" description="Polar residues" evidence="1">
    <location>
        <begin position="84"/>
        <end position="98"/>
    </location>
</feature>
<dbReference type="EMBL" id="CAKMRJ010005634">
    <property type="protein sequence ID" value="CAH1449074.1"/>
    <property type="molecule type" value="Genomic_DNA"/>
</dbReference>
<dbReference type="InterPro" id="IPR005380">
    <property type="entry name" value="XS_domain"/>
</dbReference>
<sequence>MLKAKSKIFTHYITKQCRVDNFLVIRDVNGGKQHTIQHSPPPPICFGTHYYSTRRSCFLLLRFPSSYGYLLQMTTSGGSRGDSNESSQKGTTMAVSPNSDVDQLNQGFVDMSLNSNQNNSWDLFLGNKTGDGGGWRSWVQPDTKKTDESTNNQISGDYNYVSEDELLSDDYDSDDSQESHDTRKKNPWFSEFFGILDDLTPQQINEPVRQWHCPACQNGPCSIKWYRGMKSFLTHIKTKGTRRPKLHRDLAKLLDEELCRRGAMVIQSGESYGKWKGLDKDVKDHEIVWPPMVIVMNTQLQQDENEKWIGIGTQELLSYFDSYEAVRARSSFGPEGHRGMSVLIFDTSAVGYLEAERLSKEFELEGLGRDAWDHYPNVFHLEGNKRQLYGFMATKEDLEIFNQYSHAKLKMKFELVSYQEKVVKRLKQMNEDSQQLHWYKKKVAKQEISLKALEESFWIVSQKLKKLEEESRIVRERTQLYHEQNKEEMDFQEKFFKDQLKVIQDARNAYKKEESKRIEKSCVDERKEKVESSKEMKGKVDEIA</sequence>
<gene>
    <name evidence="3" type="ORF">LVIROSA_LOCUS34581</name>
</gene>
<evidence type="ECO:0000256" key="1">
    <source>
        <dbReference type="SAM" id="MobiDB-lite"/>
    </source>
</evidence>
<dbReference type="InterPro" id="IPR038588">
    <property type="entry name" value="XS_domain_sf"/>
</dbReference>
<accession>A0AAU9PGD7</accession>
<feature type="domain" description="XS" evidence="2">
    <location>
        <begin position="284"/>
        <end position="399"/>
    </location>
</feature>
<dbReference type="PANTHER" id="PTHR46602:SF11">
    <property type="entry name" value="ZINC FINGER-XS DOMAIN PROTEIN-RELATED"/>
    <property type="match status" value="1"/>
</dbReference>
<keyword evidence="4" id="KW-1185">Reference proteome</keyword>
<feature type="region of interest" description="Disordered" evidence="1">
    <location>
        <begin position="509"/>
        <end position="544"/>
    </location>
</feature>